<dbReference type="Pfam" id="PF12894">
    <property type="entry name" value="ANAPC4_WD40"/>
    <property type="match status" value="1"/>
</dbReference>
<dbReference type="GO" id="GO:0045022">
    <property type="term" value="P:early endosome to late endosome transport"/>
    <property type="evidence" value="ECO:0007669"/>
    <property type="project" value="InterPro"/>
</dbReference>
<dbReference type="PANTHER" id="PTHR13083">
    <property type="entry name" value="WD REPEAT-CONTAINING PROTEIN 91"/>
    <property type="match status" value="1"/>
</dbReference>
<accession>A0AAD9K2R4</accession>
<sequence>MKIEKSLSTSVNLPAINWSCYNHNGQLLVTAAVDGCIRLFDTRTGDCISSWSAHQGEIYSAMFSVDQTTCYTIGADSKFIQWSIHNTGQQLSSTSLHQGAVGPFVFTGHGGYRQVQTPKGKLFALESEGQHLLTCAPTGAQMYKINKDGSLLRSLYLGGHRSPVVTVDWSPVADCRLCLSGSMDGRVRVSSVIPP</sequence>
<comment type="subcellular location">
    <subcellularLocation>
        <location evidence="1">Early endosome membrane</location>
        <topology evidence="1">Peripheral membrane protein</topology>
    </subcellularLocation>
    <subcellularLocation>
        <location evidence="2">Late endosome membrane</location>
    </subcellularLocation>
</comment>
<dbReference type="InterPro" id="IPR015943">
    <property type="entry name" value="WD40/YVTN_repeat-like_dom_sf"/>
</dbReference>
<dbReference type="SUPFAM" id="SSF50978">
    <property type="entry name" value="WD40 repeat-like"/>
    <property type="match status" value="1"/>
</dbReference>
<evidence type="ECO:0000259" key="4">
    <source>
        <dbReference type="Pfam" id="PF12894"/>
    </source>
</evidence>
<evidence type="ECO:0000313" key="6">
    <source>
        <dbReference type="Proteomes" id="UP001208570"/>
    </source>
</evidence>
<dbReference type="GO" id="GO:0141039">
    <property type="term" value="F:phosphatidylinositol 3-kinase inhibitor activity"/>
    <property type="evidence" value="ECO:0007669"/>
    <property type="project" value="InterPro"/>
</dbReference>
<organism evidence="5 6">
    <name type="scientific">Paralvinella palmiformis</name>
    <dbReference type="NCBI Taxonomy" id="53620"/>
    <lineage>
        <taxon>Eukaryota</taxon>
        <taxon>Metazoa</taxon>
        <taxon>Spiralia</taxon>
        <taxon>Lophotrochozoa</taxon>
        <taxon>Annelida</taxon>
        <taxon>Polychaeta</taxon>
        <taxon>Sedentaria</taxon>
        <taxon>Canalipalpata</taxon>
        <taxon>Terebellida</taxon>
        <taxon>Terebelliformia</taxon>
        <taxon>Alvinellidae</taxon>
        <taxon>Paralvinella</taxon>
    </lineage>
</organism>
<dbReference type="PANTHER" id="PTHR13083:SF3">
    <property type="entry name" value="WD REPEAT-CONTAINING PROTEIN 91"/>
    <property type="match status" value="1"/>
</dbReference>
<dbReference type="Pfam" id="PF00400">
    <property type="entry name" value="WD40"/>
    <property type="match status" value="1"/>
</dbReference>
<comment type="caution">
    <text evidence="5">The sequence shown here is derived from an EMBL/GenBank/DDBJ whole genome shotgun (WGS) entry which is preliminary data.</text>
</comment>
<feature type="domain" description="Anaphase-promoting complex subunit 4-like WD40" evidence="4">
    <location>
        <begin position="19"/>
        <end position="61"/>
    </location>
</feature>
<keyword evidence="6" id="KW-1185">Reference proteome</keyword>
<proteinExistence type="predicted"/>
<dbReference type="Proteomes" id="UP001208570">
    <property type="component" value="Unassembled WGS sequence"/>
</dbReference>
<dbReference type="InterPro" id="IPR036322">
    <property type="entry name" value="WD40_repeat_dom_sf"/>
</dbReference>
<name>A0AAD9K2R4_9ANNE</name>
<dbReference type="AlphaFoldDB" id="A0AAD9K2R4"/>
<gene>
    <name evidence="5" type="ORF">LSH36_74g14060</name>
</gene>
<evidence type="ECO:0000256" key="2">
    <source>
        <dbReference type="ARBA" id="ARBA00004414"/>
    </source>
</evidence>
<dbReference type="GO" id="GO:0031902">
    <property type="term" value="C:late endosome membrane"/>
    <property type="evidence" value="ECO:0007669"/>
    <property type="project" value="UniProtKB-SubCell"/>
</dbReference>
<evidence type="ECO:0000313" key="5">
    <source>
        <dbReference type="EMBL" id="KAK2163812.1"/>
    </source>
</evidence>
<dbReference type="InterPro" id="IPR001680">
    <property type="entry name" value="WD40_rpt"/>
</dbReference>
<evidence type="ECO:0000256" key="3">
    <source>
        <dbReference type="ARBA" id="ARBA00021116"/>
    </source>
</evidence>
<dbReference type="Gene3D" id="2.130.10.10">
    <property type="entry name" value="YVTN repeat-like/Quinoprotein amine dehydrogenase"/>
    <property type="match status" value="2"/>
</dbReference>
<dbReference type="SMART" id="SM00320">
    <property type="entry name" value="WD40"/>
    <property type="match status" value="3"/>
</dbReference>
<dbReference type="InterPro" id="IPR039724">
    <property type="entry name" value="WDR91"/>
</dbReference>
<dbReference type="GO" id="GO:0031901">
    <property type="term" value="C:early endosome membrane"/>
    <property type="evidence" value="ECO:0007669"/>
    <property type="project" value="UniProtKB-SubCell"/>
</dbReference>
<evidence type="ECO:0000256" key="1">
    <source>
        <dbReference type="ARBA" id="ARBA00004220"/>
    </source>
</evidence>
<protein>
    <recommendedName>
        <fullName evidence="3">WD repeat-containing protein 91</fullName>
    </recommendedName>
</protein>
<dbReference type="GO" id="GO:0051898">
    <property type="term" value="P:negative regulation of phosphatidylinositol 3-kinase/protein kinase B signal transduction"/>
    <property type="evidence" value="ECO:0007669"/>
    <property type="project" value="InterPro"/>
</dbReference>
<dbReference type="InterPro" id="IPR024977">
    <property type="entry name" value="Apc4-like_WD40_dom"/>
</dbReference>
<reference evidence="5" key="1">
    <citation type="journal article" date="2023" name="Mol. Biol. Evol.">
        <title>Third-Generation Sequencing Reveals the Adaptive Role of the Epigenome in Three Deep-Sea Polychaetes.</title>
        <authorList>
            <person name="Perez M."/>
            <person name="Aroh O."/>
            <person name="Sun Y."/>
            <person name="Lan Y."/>
            <person name="Juniper S.K."/>
            <person name="Young C.R."/>
            <person name="Angers B."/>
            <person name="Qian P.Y."/>
        </authorList>
    </citation>
    <scope>NUCLEOTIDE SEQUENCE</scope>
    <source>
        <strain evidence="5">P08H-3</strain>
    </source>
</reference>
<dbReference type="EMBL" id="JAODUP010000074">
    <property type="protein sequence ID" value="KAK2163812.1"/>
    <property type="molecule type" value="Genomic_DNA"/>
</dbReference>